<dbReference type="Pfam" id="PF00588">
    <property type="entry name" value="SpoU_methylase"/>
    <property type="match status" value="1"/>
</dbReference>
<accession>A0A4Z0V5K0</accession>
<keyword evidence="2 6" id="KW-0489">Methyltransferase</keyword>
<dbReference type="InterPro" id="IPR029064">
    <property type="entry name" value="Ribosomal_eL30-like_sf"/>
</dbReference>
<evidence type="ECO:0000313" key="6">
    <source>
        <dbReference type="EMBL" id="TGG36755.1"/>
    </source>
</evidence>
<evidence type="ECO:0000259" key="4">
    <source>
        <dbReference type="Pfam" id="PF00588"/>
    </source>
</evidence>
<evidence type="ECO:0000259" key="5">
    <source>
        <dbReference type="Pfam" id="PF22435"/>
    </source>
</evidence>
<dbReference type="Gene3D" id="3.30.1330.30">
    <property type="match status" value="1"/>
</dbReference>
<dbReference type="Pfam" id="PF22435">
    <property type="entry name" value="MRM3-like_sub_bind"/>
    <property type="match status" value="1"/>
</dbReference>
<comment type="caution">
    <text evidence="6">The sequence shown here is derived from an EMBL/GenBank/DDBJ whole genome shotgun (WGS) entry which is preliminary data.</text>
</comment>
<reference evidence="6 7" key="1">
    <citation type="submission" date="2019-02" db="EMBL/GenBank/DDBJ databases">
        <title>Isolation and identification of novel species under the genus Muribaculum.</title>
        <authorList>
            <person name="Miyake S."/>
            <person name="Ding Y."/>
            <person name="Low A."/>
            <person name="Soh M."/>
            <person name="Seedorf H."/>
        </authorList>
    </citation>
    <scope>NUCLEOTIDE SEQUENCE [LARGE SCALE GENOMIC DNA]</scope>
    <source>
        <strain evidence="6 7">TLL-A3</strain>
    </source>
</reference>
<feature type="domain" description="tRNA/rRNA methyltransferase SpoU type" evidence="4">
    <location>
        <begin position="105"/>
        <end position="244"/>
    </location>
</feature>
<dbReference type="Gene3D" id="3.40.1280.10">
    <property type="match status" value="1"/>
</dbReference>
<dbReference type="InterPro" id="IPR051259">
    <property type="entry name" value="rRNA_Methyltransferase"/>
</dbReference>
<protein>
    <submittedName>
        <fullName evidence="6">RNA methyltransferase</fullName>
    </submittedName>
</protein>
<evidence type="ECO:0000256" key="3">
    <source>
        <dbReference type="ARBA" id="ARBA00022679"/>
    </source>
</evidence>
<name>A0A4Z0V5K0_9BACT</name>
<dbReference type="InterPro" id="IPR001537">
    <property type="entry name" value="SpoU_MeTrfase"/>
</dbReference>
<dbReference type="InterPro" id="IPR053888">
    <property type="entry name" value="MRM3-like_sub_bind"/>
</dbReference>
<dbReference type="GO" id="GO:0006396">
    <property type="term" value="P:RNA processing"/>
    <property type="evidence" value="ECO:0007669"/>
    <property type="project" value="InterPro"/>
</dbReference>
<sequence length="251" mass="27280">METITNNICRYVASLDERKHRRKEGGFKAEGTKCVLDTLPHFSLRALYATEEWLIEHPEASTPLSVKASRADLRRMSSLTTPADVIAVYDIPQRTLDPGCASSALVLALDTIQDPGNLGTIIRVADWYGITDIICSRETADCYSPKVIQATMGSISRVSVHYCDLPSTIQEMNPPHVYGTFLNGDDIDTATLSDCGIIIIGNEGNGISHPVASTVTSRLTIPSFPPDRPTGESLNAAIATAITISKFRSKR</sequence>
<feature type="domain" description="MRM3-like substrate binding" evidence="5">
    <location>
        <begin position="6"/>
        <end position="87"/>
    </location>
</feature>
<evidence type="ECO:0000313" key="7">
    <source>
        <dbReference type="Proteomes" id="UP000297635"/>
    </source>
</evidence>
<dbReference type="GeneID" id="82150718"/>
<dbReference type="PANTHER" id="PTHR43191:SF2">
    <property type="entry name" value="RRNA METHYLTRANSFERASE 3, MITOCHONDRIAL"/>
    <property type="match status" value="1"/>
</dbReference>
<organism evidence="6 7">
    <name type="scientific">Duncaniella freteri</name>
    <dbReference type="NCBI Taxonomy" id="2530391"/>
    <lineage>
        <taxon>Bacteria</taxon>
        <taxon>Pseudomonadati</taxon>
        <taxon>Bacteroidota</taxon>
        <taxon>Bacteroidia</taxon>
        <taxon>Bacteroidales</taxon>
        <taxon>Muribaculaceae</taxon>
        <taxon>Duncaniella</taxon>
    </lineage>
</organism>
<keyword evidence="3 6" id="KW-0808">Transferase</keyword>
<dbReference type="InterPro" id="IPR029028">
    <property type="entry name" value="Alpha/beta_knot_MTases"/>
</dbReference>
<gene>
    <name evidence="6" type="ORF">EZ315_13050</name>
</gene>
<dbReference type="GO" id="GO:0032259">
    <property type="term" value="P:methylation"/>
    <property type="evidence" value="ECO:0007669"/>
    <property type="project" value="UniProtKB-KW"/>
</dbReference>
<dbReference type="Proteomes" id="UP000297635">
    <property type="component" value="Unassembled WGS sequence"/>
</dbReference>
<dbReference type="EMBL" id="SJSA01000002">
    <property type="protein sequence ID" value="TGG36755.1"/>
    <property type="molecule type" value="Genomic_DNA"/>
</dbReference>
<proteinExistence type="inferred from homology"/>
<dbReference type="SUPFAM" id="SSF75217">
    <property type="entry name" value="alpha/beta knot"/>
    <property type="match status" value="1"/>
</dbReference>
<keyword evidence="7" id="KW-1185">Reference proteome</keyword>
<dbReference type="CDD" id="cd18109">
    <property type="entry name" value="SpoU-like_RNA-MTase"/>
    <property type="match status" value="1"/>
</dbReference>
<dbReference type="AlphaFoldDB" id="A0A4Z0V5K0"/>
<dbReference type="GO" id="GO:0003723">
    <property type="term" value="F:RNA binding"/>
    <property type="evidence" value="ECO:0007669"/>
    <property type="project" value="InterPro"/>
</dbReference>
<dbReference type="RefSeq" id="WP_135472466.1">
    <property type="nucleotide sequence ID" value="NZ_CASJDB010000027.1"/>
</dbReference>
<dbReference type="SUPFAM" id="SSF55315">
    <property type="entry name" value="L30e-like"/>
    <property type="match status" value="1"/>
</dbReference>
<dbReference type="PANTHER" id="PTHR43191">
    <property type="entry name" value="RRNA METHYLTRANSFERASE 3"/>
    <property type="match status" value="1"/>
</dbReference>
<evidence type="ECO:0000256" key="1">
    <source>
        <dbReference type="ARBA" id="ARBA00007228"/>
    </source>
</evidence>
<dbReference type="GO" id="GO:0008173">
    <property type="term" value="F:RNA methyltransferase activity"/>
    <property type="evidence" value="ECO:0007669"/>
    <property type="project" value="InterPro"/>
</dbReference>
<dbReference type="InterPro" id="IPR029026">
    <property type="entry name" value="tRNA_m1G_MTases_N"/>
</dbReference>
<evidence type="ECO:0000256" key="2">
    <source>
        <dbReference type="ARBA" id="ARBA00022603"/>
    </source>
</evidence>
<comment type="similarity">
    <text evidence="1">Belongs to the class IV-like SAM-binding methyltransferase superfamily. RNA methyltransferase TrmH family.</text>
</comment>